<dbReference type="Pfam" id="PF00328">
    <property type="entry name" value="His_Phos_2"/>
    <property type="match status" value="2"/>
</dbReference>
<dbReference type="EMBL" id="CP044205">
    <property type="protein sequence ID" value="QFY44029.1"/>
    <property type="molecule type" value="Genomic_DNA"/>
</dbReference>
<dbReference type="Proteomes" id="UP000325755">
    <property type="component" value="Chromosome"/>
</dbReference>
<dbReference type="PROSITE" id="PS00616">
    <property type="entry name" value="HIS_ACID_PHOSPHAT_1"/>
    <property type="match status" value="1"/>
</dbReference>
<gene>
    <name evidence="3" type="ORF">F6R98_16485</name>
</gene>
<dbReference type="PANTHER" id="PTHR11567">
    <property type="entry name" value="ACID PHOSPHATASE-RELATED"/>
    <property type="match status" value="1"/>
</dbReference>
<dbReference type="KEGG" id="mmob:F6R98_16485"/>
<evidence type="ECO:0000313" key="4">
    <source>
        <dbReference type="Proteomes" id="UP000325755"/>
    </source>
</evidence>
<comment type="similarity">
    <text evidence="1">Belongs to the histidine acid phosphatase family.</text>
</comment>
<dbReference type="OrthoDB" id="395886at2"/>
<dbReference type="InterPro" id="IPR050645">
    <property type="entry name" value="Histidine_acid_phosphatase"/>
</dbReference>
<dbReference type="CDD" id="cd07061">
    <property type="entry name" value="HP_HAP_like"/>
    <property type="match status" value="1"/>
</dbReference>
<keyword evidence="4" id="KW-1185">Reference proteome</keyword>
<name>A0A5Q0BKC7_9GAMM</name>
<dbReference type="FunCoup" id="A0A5Q0BKC7">
    <property type="interactions" value="43"/>
</dbReference>
<dbReference type="Gene3D" id="3.40.50.1240">
    <property type="entry name" value="Phosphoglycerate mutase-like"/>
    <property type="match status" value="2"/>
</dbReference>
<dbReference type="InterPro" id="IPR029033">
    <property type="entry name" value="His_PPase_superfam"/>
</dbReference>
<keyword evidence="2" id="KW-0378">Hydrolase</keyword>
<evidence type="ECO:0000313" key="3">
    <source>
        <dbReference type="EMBL" id="QFY44029.1"/>
    </source>
</evidence>
<dbReference type="PANTHER" id="PTHR11567:SF110">
    <property type="entry name" value="2-PHOSPHOXYLOSE PHOSPHATASE 1"/>
    <property type="match status" value="1"/>
</dbReference>
<proteinExistence type="inferred from homology"/>
<dbReference type="InterPro" id="IPR033379">
    <property type="entry name" value="Acid_Pase_AS"/>
</dbReference>
<dbReference type="AlphaFoldDB" id="A0A5Q0BKC7"/>
<dbReference type="GO" id="GO:0050308">
    <property type="term" value="F:sugar-phosphatase activity"/>
    <property type="evidence" value="ECO:0007669"/>
    <property type="project" value="TreeGrafter"/>
</dbReference>
<reference evidence="3 4" key="1">
    <citation type="submission" date="2019-09" db="EMBL/GenBank/DDBJ databases">
        <title>Ecophysiology of the spiral-shaped methanotroph Methylospira mobilis as revealed by the complete genome sequence.</title>
        <authorList>
            <person name="Oshkin I.Y."/>
            <person name="Dedysh S.N."/>
            <person name="Miroshnikov K."/>
            <person name="Danilova O.V."/>
            <person name="Hakobyan A."/>
            <person name="Liesack W."/>
        </authorList>
    </citation>
    <scope>NUCLEOTIDE SEQUENCE [LARGE SCALE GENOMIC DNA]</scope>
    <source>
        <strain evidence="3 4">Shm1</strain>
    </source>
</reference>
<sequence>MYGNHMTTHKNINKRVFLWLLAVATAFPVPGLTDVRAQDFTLERVALVQRHGVRTPTQGQDKLDQWSDLPWPDWPGTDWPAQTGMLTEHGRLTVNYIAKAMRQHFIAHGLLSEEKCPSSKDLVVWADGKDKRTHESGQELADSLAPGCGIQAGYLIRAENDKSPPDPIFNSLNRPCLLDISEVQAALNQAAGPEGITDADSRRALTAIQKILAPNACSRGGSSACLEGESTVETSTTDIKLQGPMQIGSAASEIFLLEYAEGMARKKVAWGKIPDLNTLSKLMPVQTRANKLTRQLPYVAVRRGSLMARLFLDTLDGDARPYGPEISAETKILALAGHDTNLSNMAGVFGLDWTLEEQPDATAPASALTLELWRDKETRKRYLKAVVWYATLEELRNLSPTGGHSISIPFADCGVGINNLCPFDILKEQVMNKTPASCKR</sequence>
<dbReference type="InParanoid" id="A0A5Q0BKC7"/>
<evidence type="ECO:0000256" key="1">
    <source>
        <dbReference type="ARBA" id="ARBA00005375"/>
    </source>
</evidence>
<evidence type="ECO:0000256" key="2">
    <source>
        <dbReference type="ARBA" id="ARBA00022801"/>
    </source>
</evidence>
<dbReference type="SUPFAM" id="SSF53254">
    <property type="entry name" value="Phosphoglycerate mutase-like"/>
    <property type="match status" value="1"/>
</dbReference>
<protein>
    <submittedName>
        <fullName evidence="3">Histidine-type phosphatase</fullName>
    </submittedName>
</protein>
<organism evidence="3 4">
    <name type="scientific">Candidatus Methylospira mobilis</name>
    <dbReference type="NCBI Taxonomy" id="1808979"/>
    <lineage>
        <taxon>Bacteria</taxon>
        <taxon>Pseudomonadati</taxon>
        <taxon>Pseudomonadota</taxon>
        <taxon>Gammaproteobacteria</taxon>
        <taxon>Methylococcales</taxon>
        <taxon>Methylococcaceae</taxon>
        <taxon>Candidatus Methylospira</taxon>
    </lineage>
</organism>
<dbReference type="GO" id="GO:0030288">
    <property type="term" value="C:outer membrane-bounded periplasmic space"/>
    <property type="evidence" value="ECO:0007669"/>
    <property type="project" value="TreeGrafter"/>
</dbReference>
<accession>A0A5Q0BKC7</accession>
<dbReference type="InterPro" id="IPR000560">
    <property type="entry name" value="His_Pase_clade-2"/>
</dbReference>